<reference evidence="11" key="1">
    <citation type="submission" date="2021-04" db="EMBL/GenBank/DDBJ databases">
        <authorList>
            <consortium name="Wellcome Sanger Institute Data Sharing"/>
        </authorList>
    </citation>
    <scope>NUCLEOTIDE SEQUENCE [LARGE SCALE GENOMIC DNA]</scope>
</reference>
<sequence>MEDERRRLEVELFRGRSVKQWNILVFATMKSYILLLAVLQVLRCSGAPNFNSELESMSNKGLDAALAEANSMYAVSRLYRVIQASVTRLIPVGLNTVDMMMSFAMKETECAKTSRTDPQTCAFRPGFFVPSLSCSSRVRVTATSAQVLAVRCGRDSSSSSSESSEEVSSGRGGGVLIFSLTSHSGRSLHSLTGDDKPRGDIFNNFLV</sequence>
<evidence type="ECO:0000256" key="3">
    <source>
        <dbReference type="ARBA" id="ARBA00008576"/>
    </source>
</evidence>
<dbReference type="InterPro" id="IPR046350">
    <property type="entry name" value="Cystatin_sf"/>
</dbReference>
<keyword evidence="5" id="KW-0964">Secreted</keyword>
<comment type="function">
    <text evidence="1">Could coordinate an aspect of bone turnover.</text>
</comment>
<dbReference type="GO" id="GO:0005576">
    <property type="term" value="C:extracellular region"/>
    <property type="evidence" value="ECO:0007669"/>
    <property type="project" value="UniProtKB-SubCell"/>
</dbReference>
<comment type="subcellular location">
    <subcellularLocation>
        <location evidence="2">Secreted</location>
    </subcellularLocation>
</comment>
<dbReference type="InParanoid" id="A0A665TZ67"/>
<dbReference type="PANTHER" id="PTHR15444:SF4">
    <property type="entry name" value="SECRETED PHOSPHOPROTEIN 24"/>
    <property type="match status" value="1"/>
</dbReference>
<dbReference type="PANTHER" id="PTHR15444">
    <property type="entry name" value="SECRETED PHOSPHOPROTEIN 24"/>
    <property type="match status" value="1"/>
</dbReference>
<evidence type="ECO:0000256" key="6">
    <source>
        <dbReference type="ARBA" id="ARBA00022553"/>
    </source>
</evidence>
<dbReference type="AlphaFoldDB" id="A0A665TZ67"/>
<dbReference type="Pfam" id="PF07448">
    <property type="entry name" value="Spp-24"/>
    <property type="match status" value="1"/>
</dbReference>
<evidence type="ECO:0000256" key="5">
    <source>
        <dbReference type="ARBA" id="ARBA00022525"/>
    </source>
</evidence>
<name>A0A665TZ67_ECHNA</name>
<keyword evidence="10" id="KW-0812">Transmembrane</keyword>
<dbReference type="Gene3D" id="3.10.450.10">
    <property type="match status" value="1"/>
</dbReference>
<comment type="similarity">
    <text evidence="3">Belongs to the SPP2 family.</text>
</comment>
<evidence type="ECO:0000256" key="1">
    <source>
        <dbReference type="ARBA" id="ARBA00002371"/>
    </source>
</evidence>
<evidence type="ECO:0000256" key="7">
    <source>
        <dbReference type="ARBA" id="ARBA00022729"/>
    </source>
</evidence>
<proteinExistence type="inferred from homology"/>
<dbReference type="InterPro" id="IPR010892">
    <property type="entry name" value="Spp-24"/>
</dbReference>
<dbReference type="Ensembl" id="ENSENLT00000012994.1">
    <property type="protein sequence ID" value="ENSENLP00000012478.1"/>
    <property type="gene ID" value="ENSENLG00000005936.1"/>
</dbReference>
<reference evidence="11" key="2">
    <citation type="submission" date="2025-08" db="UniProtKB">
        <authorList>
            <consortium name="Ensembl"/>
        </authorList>
    </citation>
    <scope>IDENTIFICATION</scope>
</reference>
<organism evidence="11 12">
    <name type="scientific">Echeneis naucrates</name>
    <name type="common">Live sharksucker</name>
    <dbReference type="NCBI Taxonomy" id="173247"/>
    <lineage>
        <taxon>Eukaryota</taxon>
        <taxon>Metazoa</taxon>
        <taxon>Chordata</taxon>
        <taxon>Craniata</taxon>
        <taxon>Vertebrata</taxon>
        <taxon>Euteleostomi</taxon>
        <taxon>Actinopterygii</taxon>
        <taxon>Neopterygii</taxon>
        <taxon>Teleostei</taxon>
        <taxon>Neoteleostei</taxon>
        <taxon>Acanthomorphata</taxon>
        <taxon>Carangaria</taxon>
        <taxon>Carangiformes</taxon>
        <taxon>Echeneidae</taxon>
        <taxon>Echeneis</taxon>
    </lineage>
</organism>
<evidence type="ECO:0000256" key="4">
    <source>
        <dbReference type="ARBA" id="ARBA00020365"/>
    </source>
</evidence>
<evidence type="ECO:0000313" key="12">
    <source>
        <dbReference type="Proteomes" id="UP000472264"/>
    </source>
</evidence>
<dbReference type="SUPFAM" id="SSF54403">
    <property type="entry name" value="Cystatin/monellin"/>
    <property type="match status" value="1"/>
</dbReference>
<keyword evidence="8" id="KW-1015">Disulfide bond</keyword>
<feature type="transmembrane region" description="Helical" evidence="10">
    <location>
        <begin position="21"/>
        <end position="42"/>
    </location>
</feature>
<dbReference type="GO" id="GO:0046849">
    <property type="term" value="P:bone remodeling"/>
    <property type="evidence" value="ECO:0007669"/>
    <property type="project" value="InterPro"/>
</dbReference>
<evidence type="ECO:0000256" key="8">
    <source>
        <dbReference type="ARBA" id="ARBA00023157"/>
    </source>
</evidence>
<evidence type="ECO:0000256" key="2">
    <source>
        <dbReference type="ARBA" id="ARBA00004613"/>
    </source>
</evidence>
<gene>
    <name evidence="11" type="primary">spp2</name>
</gene>
<keyword evidence="7" id="KW-0732">Signal</keyword>
<accession>A0A665TZ67</accession>
<keyword evidence="10" id="KW-0472">Membrane</keyword>
<dbReference type="Proteomes" id="UP000472264">
    <property type="component" value="Chromosome 2"/>
</dbReference>
<evidence type="ECO:0000313" key="11">
    <source>
        <dbReference type="Ensembl" id="ENSENLP00000012478.1"/>
    </source>
</evidence>
<reference evidence="11" key="3">
    <citation type="submission" date="2025-09" db="UniProtKB">
        <authorList>
            <consortium name="Ensembl"/>
        </authorList>
    </citation>
    <scope>IDENTIFICATION</scope>
</reference>
<protein>
    <recommendedName>
        <fullName evidence="4">Secreted phosphoprotein 24</fullName>
    </recommendedName>
    <alternativeName>
        <fullName evidence="9">Secreted phosphoprotein 2</fullName>
    </alternativeName>
</protein>
<keyword evidence="10" id="KW-1133">Transmembrane helix</keyword>
<evidence type="ECO:0000256" key="10">
    <source>
        <dbReference type="SAM" id="Phobius"/>
    </source>
</evidence>
<keyword evidence="12" id="KW-1185">Reference proteome</keyword>
<keyword evidence="6" id="KW-0597">Phosphoprotein</keyword>
<evidence type="ECO:0000256" key="9">
    <source>
        <dbReference type="ARBA" id="ARBA00029627"/>
    </source>
</evidence>